<reference evidence="2" key="2">
    <citation type="journal article" date="2022" name="Microbiol. Resour. Announc.">
        <title>Metagenome Sequencing to Explore Phylogenomics of Terrestrial Cyanobacteria.</title>
        <authorList>
            <person name="Ward R.D."/>
            <person name="Stajich J.E."/>
            <person name="Johansen J.R."/>
            <person name="Huntemann M."/>
            <person name="Clum A."/>
            <person name="Foster B."/>
            <person name="Foster B."/>
            <person name="Roux S."/>
            <person name="Palaniappan K."/>
            <person name="Varghese N."/>
            <person name="Mukherjee S."/>
            <person name="Reddy T.B.K."/>
            <person name="Daum C."/>
            <person name="Copeland A."/>
            <person name="Chen I.A."/>
            <person name="Ivanova N.N."/>
            <person name="Kyrpides N.C."/>
            <person name="Shapiro N."/>
            <person name="Eloe-Fadrosh E.A."/>
            <person name="Pietrasiak N."/>
        </authorList>
    </citation>
    <scope>NUCLEOTIDE SEQUENCE</scope>
    <source>
        <strain evidence="2">GSE-TBD4-15B</strain>
    </source>
</reference>
<name>A0A951P8A8_9CYAN</name>
<evidence type="ECO:0000259" key="1">
    <source>
        <dbReference type="Pfam" id="PF13529"/>
    </source>
</evidence>
<dbReference type="InterPro" id="IPR039564">
    <property type="entry name" value="Peptidase_C39-like"/>
</dbReference>
<dbReference type="EMBL" id="JAHHHV010000024">
    <property type="protein sequence ID" value="MBW4464902.1"/>
    <property type="molecule type" value="Genomic_DNA"/>
</dbReference>
<accession>A0A951P8A8</accession>
<gene>
    <name evidence="2" type="ORF">KME07_05615</name>
</gene>
<reference evidence="2" key="1">
    <citation type="submission" date="2021-05" db="EMBL/GenBank/DDBJ databases">
        <authorList>
            <person name="Pietrasiak N."/>
            <person name="Ward R."/>
            <person name="Stajich J.E."/>
            <person name="Kurbessoian T."/>
        </authorList>
    </citation>
    <scope>NUCLEOTIDE SEQUENCE</scope>
    <source>
        <strain evidence="2">GSE-TBD4-15B</strain>
    </source>
</reference>
<proteinExistence type="predicted"/>
<evidence type="ECO:0000313" key="3">
    <source>
        <dbReference type="Proteomes" id="UP000707356"/>
    </source>
</evidence>
<comment type="caution">
    <text evidence="2">The sequence shown here is derived from an EMBL/GenBank/DDBJ whole genome shotgun (WGS) entry which is preliminary data.</text>
</comment>
<dbReference type="Pfam" id="PF13529">
    <property type="entry name" value="Peptidase_C39_2"/>
    <property type="match status" value="1"/>
</dbReference>
<dbReference type="AlphaFoldDB" id="A0A951P8A8"/>
<evidence type="ECO:0000313" key="2">
    <source>
        <dbReference type="EMBL" id="MBW4464902.1"/>
    </source>
</evidence>
<dbReference type="Gene3D" id="3.90.70.10">
    <property type="entry name" value="Cysteine proteinases"/>
    <property type="match status" value="1"/>
</dbReference>
<organism evidence="2 3">
    <name type="scientific">Pegethrix bostrychoides GSE-TBD4-15B</name>
    <dbReference type="NCBI Taxonomy" id="2839662"/>
    <lineage>
        <taxon>Bacteria</taxon>
        <taxon>Bacillati</taxon>
        <taxon>Cyanobacteriota</taxon>
        <taxon>Cyanophyceae</taxon>
        <taxon>Oculatellales</taxon>
        <taxon>Oculatellaceae</taxon>
        <taxon>Pegethrix</taxon>
    </lineage>
</organism>
<sequence length="262" mass="29556">MSYTIKIVHDTWLKLSTAQSTTLPNNQKQAISAGTTLSISSYEIVGSHFKVSLGVDAQGKQIAYDEYNTWYIFRPHVEILQDGQPLNLSPTTVDLPIPHYDYYDQNDNQEAPGGSCNVTALAMDLAYLGVHQLHPQMRYPDELDAYCDQHGLDRHSPLDLAKVVEAYGCQDEFSYTSSWAYIRAWLACGLPVVVHTKLTRSGHVILLRGYDATGVWVNDPNGVWTPDGYDETKSGENLHYSWDLMYQTVSSDNQLWAHHITR</sequence>
<feature type="domain" description="Peptidase C39-like" evidence="1">
    <location>
        <begin position="100"/>
        <end position="221"/>
    </location>
</feature>
<dbReference type="Proteomes" id="UP000707356">
    <property type="component" value="Unassembled WGS sequence"/>
</dbReference>
<protein>
    <submittedName>
        <fullName evidence="2">C39 family peptidase</fullName>
    </submittedName>
</protein>